<protein>
    <submittedName>
        <fullName evidence="2">Uncharacterized protein</fullName>
    </submittedName>
</protein>
<dbReference type="EMBL" id="JAQIZZ010000006">
    <property type="protein sequence ID" value="KAJ5538488.1"/>
    <property type="molecule type" value="Genomic_DNA"/>
</dbReference>
<comment type="caution">
    <text evidence="2">The sequence shown here is derived from an EMBL/GenBank/DDBJ whole genome shotgun (WGS) entry which is preliminary data.</text>
</comment>
<reference evidence="2 3" key="1">
    <citation type="journal article" date="2023" name="IMA Fungus">
        <title>Comparative genomic study of the Penicillium genus elucidates a diverse pangenome and 15 lateral gene transfer events.</title>
        <authorList>
            <person name="Petersen C."/>
            <person name="Sorensen T."/>
            <person name="Nielsen M.R."/>
            <person name="Sondergaard T.E."/>
            <person name="Sorensen J.L."/>
            <person name="Fitzpatrick D.A."/>
            <person name="Frisvad J.C."/>
            <person name="Nielsen K.L."/>
        </authorList>
    </citation>
    <scope>NUCLEOTIDE SEQUENCE [LARGE SCALE GENOMIC DNA]</scope>
    <source>
        <strain evidence="2 3">IBT 35679</strain>
    </source>
</reference>
<proteinExistence type="predicted"/>
<dbReference type="AlphaFoldDB" id="A0AAD6CTQ9"/>
<evidence type="ECO:0000313" key="3">
    <source>
        <dbReference type="Proteomes" id="UP001220324"/>
    </source>
</evidence>
<organism evidence="2 3">
    <name type="scientific">Penicillium frequentans</name>
    <dbReference type="NCBI Taxonomy" id="3151616"/>
    <lineage>
        <taxon>Eukaryota</taxon>
        <taxon>Fungi</taxon>
        <taxon>Dikarya</taxon>
        <taxon>Ascomycota</taxon>
        <taxon>Pezizomycotina</taxon>
        <taxon>Eurotiomycetes</taxon>
        <taxon>Eurotiomycetidae</taxon>
        <taxon>Eurotiales</taxon>
        <taxon>Aspergillaceae</taxon>
        <taxon>Penicillium</taxon>
    </lineage>
</organism>
<feature type="region of interest" description="Disordered" evidence="1">
    <location>
        <begin position="1"/>
        <end position="30"/>
    </location>
</feature>
<gene>
    <name evidence="2" type="ORF">N7494_007967</name>
</gene>
<feature type="compositionally biased region" description="Polar residues" evidence="1">
    <location>
        <begin position="1"/>
        <end position="14"/>
    </location>
</feature>
<evidence type="ECO:0000313" key="2">
    <source>
        <dbReference type="EMBL" id="KAJ5538488.1"/>
    </source>
</evidence>
<keyword evidence="3" id="KW-1185">Reference proteome</keyword>
<accession>A0AAD6CTQ9</accession>
<dbReference type="Proteomes" id="UP001220324">
    <property type="component" value="Unassembled WGS sequence"/>
</dbReference>
<name>A0AAD6CTQ9_9EURO</name>
<evidence type="ECO:0000256" key="1">
    <source>
        <dbReference type="SAM" id="MobiDB-lite"/>
    </source>
</evidence>
<sequence>MEPPKSISQTSVAQSAPPPMRSRRPSESPGGFAQFLLMIMGYEVLLQHRSMGSGMAGKEE</sequence>